<accession>A0A0A0BA97</accession>
<proteinExistence type="predicted"/>
<feature type="transmembrane region" description="Helical" evidence="12">
    <location>
        <begin position="113"/>
        <end position="134"/>
    </location>
</feature>
<dbReference type="PANTHER" id="PTHR35457:SF1">
    <property type="entry name" value="HEME A SYNTHASE"/>
    <property type="match status" value="1"/>
</dbReference>
<gene>
    <name evidence="13" type="ORF">Q760_09810</name>
</gene>
<keyword evidence="8" id="KW-0350">Heme biosynthesis</keyword>
<feature type="transmembrane region" description="Helical" evidence="12">
    <location>
        <begin position="84"/>
        <end position="101"/>
    </location>
</feature>
<keyword evidence="14" id="KW-1185">Reference proteome</keyword>
<evidence type="ECO:0000256" key="11">
    <source>
        <dbReference type="ARBA" id="ARBA00023444"/>
    </source>
</evidence>
<feature type="transmembrane region" description="Helical" evidence="12">
    <location>
        <begin position="280"/>
        <end position="301"/>
    </location>
</feature>
<evidence type="ECO:0000256" key="2">
    <source>
        <dbReference type="ARBA" id="ARBA00022475"/>
    </source>
</evidence>
<dbReference type="InterPro" id="IPR003780">
    <property type="entry name" value="COX15/CtaA_fam"/>
</dbReference>
<evidence type="ECO:0000256" key="1">
    <source>
        <dbReference type="ARBA" id="ARBA00004141"/>
    </source>
</evidence>
<name>A0A0A0BA97_9CELL</name>
<dbReference type="STRING" id="1408250.Q760_09810"/>
<evidence type="ECO:0000256" key="7">
    <source>
        <dbReference type="ARBA" id="ARBA00023004"/>
    </source>
</evidence>
<dbReference type="AlphaFoldDB" id="A0A0A0BA97"/>
<keyword evidence="2" id="KW-1003">Cell membrane</keyword>
<evidence type="ECO:0000256" key="12">
    <source>
        <dbReference type="SAM" id="Phobius"/>
    </source>
</evidence>
<comment type="pathway">
    <text evidence="11">Porphyrin-containing compound metabolism.</text>
</comment>
<dbReference type="EMBL" id="AXNT01000027">
    <property type="protein sequence ID" value="KGM03022.1"/>
    <property type="molecule type" value="Genomic_DNA"/>
</dbReference>
<dbReference type="GO" id="GO:0016491">
    <property type="term" value="F:oxidoreductase activity"/>
    <property type="evidence" value="ECO:0007669"/>
    <property type="project" value="UniProtKB-KW"/>
</dbReference>
<evidence type="ECO:0000256" key="8">
    <source>
        <dbReference type="ARBA" id="ARBA00023133"/>
    </source>
</evidence>
<dbReference type="GO" id="GO:0006784">
    <property type="term" value="P:heme A biosynthetic process"/>
    <property type="evidence" value="ECO:0007669"/>
    <property type="project" value="InterPro"/>
</dbReference>
<keyword evidence="10" id="KW-1015">Disulfide bond</keyword>
<dbReference type="Pfam" id="PF02628">
    <property type="entry name" value="COX15-CtaA"/>
    <property type="match status" value="1"/>
</dbReference>
<evidence type="ECO:0000256" key="6">
    <source>
        <dbReference type="ARBA" id="ARBA00023002"/>
    </source>
</evidence>
<evidence type="ECO:0000256" key="4">
    <source>
        <dbReference type="ARBA" id="ARBA00022723"/>
    </source>
</evidence>
<feature type="transmembrane region" description="Helical" evidence="12">
    <location>
        <begin position="180"/>
        <end position="200"/>
    </location>
</feature>
<evidence type="ECO:0000313" key="13">
    <source>
        <dbReference type="EMBL" id="KGM03022.1"/>
    </source>
</evidence>
<feature type="transmembrane region" description="Helical" evidence="12">
    <location>
        <begin position="256"/>
        <end position="274"/>
    </location>
</feature>
<organism evidence="13 14">
    <name type="scientific">Cellulomonas cellasea DSM 20118</name>
    <dbReference type="NCBI Taxonomy" id="1408250"/>
    <lineage>
        <taxon>Bacteria</taxon>
        <taxon>Bacillati</taxon>
        <taxon>Actinomycetota</taxon>
        <taxon>Actinomycetes</taxon>
        <taxon>Micrococcales</taxon>
        <taxon>Cellulomonadaceae</taxon>
        <taxon>Cellulomonas</taxon>
    </lineage>
</organism>
<keyword evidence="4" id="KW-0479">Metal-binding</keyword>
<keyword evidence="9 12" id="KW-0472">Membrane</keyword>
<dbReference type="InterPro" id="IPR050450">
    <property type="entry name" value="COX15/CtaA_HemeA_synthase"/>
</dbReference>
<sequence length="308" mass="32020">MSTAPVTAPPVRRDPLARWRTWTRPALVANLVAQVVIIVTGGAVRLTGSGLGCSTWPQCEPGEFTPALHSASSIHPFIEFGNRTLTGVLGVIAIAVAALVWTDLTRSPGYRRLGILPLVGVVLQAVVGGIIVLLELPPALVGLHMIISLGLVAASTALVVRHRQGDGPPRAVVGPRVVTLSRVLVGVAVVMLALGILVTGSGPHGGDEEVAYRFAFDPVLAAKLHAASVWAFLALLTALVVALLRSAAPRRARRAGVVLVAVTLAQGLIGYVQYFTGLPALLVGVHMLGAALLAAALTAFVRELRPRA</sequence>
<evidence type="ECO:0000256" key="3">
    <source>
        <dbReference type="ARBA" id="ARBA00022692"/>
    </source>
</evidence>
<dbReference type="RefSeq" id="WP_246056810.1">
    <property type="nucleotide sequence ID" value="NZ_AXNT01000027.1"/>
</dbReference>
<keyword evidence="5 12" id="KW-1133">Transmembrane helix</keyword>
<dbReference type="PANTHER" id="PTHR35457">
    <property type="entry name" value="HEME A SYNTHASE"/>
    <property type="match status" value="1"/>
</dbReference>
<dbReference type="Proteomes" id="UP000029833">
    <property type="component" value="Unassembled WGS sequence"/>
</dbReference>
<feature type="transmembrane region" description="Helical" evidence="12">
    <location>
        <begin position="220"/>
        <end position="244"/>
    </location>
</feature>
<evidence type="ECO:0000256" key="5">
    <source>
        <dbReference type="ARBA" id="ARBA00022989"/>
    </source>
</evidence>
<keyword evidence="7" id="KW-0408">Iron</keyword>
<reference evidence="13 14" key="1">
    <citation type="submission" date="2013-10" db="EMBL/GenBank/DDBJ databases">
        <authorList>
            <person name="Wang G."/>
            <person name="Zhuang W."/>
        </authorList>
    </citation>
    <scope>NUCLEOTIDE SEQUENCE [LARGE SCALE GENOMIC DNA]</scope>
    <source>
        <strain evidence="13 14">DSM 20118</strain>
    </source>
</reference>
<dbReference type="GO" id="GO:0046872">
    <property type="term" value="F:metal ion binding"/>
    <property type="evidence" value="ECO:0007669"/>
    <property type="project" value="UniProtKB-KW"/>
</dbReference>
<feature type="transmembrane region" description="Helical" evidence="12">
    <location>
        <begin position="27"/>
        <end position="46"/>
    </location>
</feature>
<protein>
    <submittedName>
        <fullName evidence="13">Cytochrome oxidase assembly protein</fullName>
    </submittedName>
</protein>
<evidence type="ECO:0000313" key="14">
    <source>
        <dbReference type="Proteomes" id="UP000029833"/>
    </source>
</evidence>
<comment type="caution">
    <text evidence="13">The sequence shown here is derived from an EMBL/GenBank/DDBJ whole genome shotgun (WGS) entry which is preliminary data.</text>
</comment>
<comment type="subcellular location">
    <subcellularLocation>
        <location evidence="1">Membrane</location>
        <topology evidence="1">Multi-pass membrane protein</topology>
    </subcellularLocation>
</comment>
<keyword evidence="3 12" id="KW-0812">Transmembrane</keyword>
<evidence type="ECO:0000256" key="10">
    <source>
        <dbReference type="ARBA" id="ARBA00023157"/>
    </source>
</evidence>
<keyword evidence="6" id="KW-0560">Oxidoreductase</keyword>
<dbReference type="GO" id="GO:0016020">
    <property type="term" value="C:membrane"/>
    <property type="evidence" value="ECO:0007669"/>
    <property type="project" value="UniProtKB-SubCell"/>
</dbReference>
<evidence type="ECO:0000256" key="9">
    <source>
        <dbReference type="ARBA" id="ARBA00023136"/>
    </source>
</evidence>
<feature type="transmembrane region" description="Helical" evidence="12">
    <location>
        <begin position="140"/>
        <end position="160"/>
    </location>
</feature>